<dbReference type="InterPro" id="IPR022346">
    <property type="entry name" value="T2SS_GspH"/>
</dbReference>
<dbReference type="SUPFAM" id="SSF54523">
    <property type="entry name" value="Pili subunits"/>
    <property type="match status" value="1"/>
</dbReference>
<feature type="domain" description="General secretion pathway GspH" evidence="11">
    <location>
        <begin position="34"/>
        <end position="168"/>
    </location>
</feature>
<evidence type="ECO:0000256" key="10">
    <source>
        <dbReference type="ARBA" id="ARBA00030775"/>
    </source>
</evidence>
<dbReference type="KEGG" id="vff:VITFI_CDS2465"/>
<dbReference type="AlphaFoldDB" id="A0A221KHD4"/>
<evidence type="ECO:0000313" key="12">
    <source>
        <dbReference type="EMBL" id="ASM78243.1"/>
    </source>
</evidence>
<organism evidence="12 13">
    <name type="scientific">Vitreoscilla filiformis</name>
    <dbReference type="NCBI Taxonomy" id="63"/>
    <lineage>
        <taxon>Bacteria</taxon>
        <taxon>Pseudomonadati</taxon>
        <taxon>Pseudomonadota</taxon>
        <taxon>Betaproteobacteria</taxon>
        <taxon>Neisseriales</taxon>
        <taxon>Neisseriaceae</taxon>
        <taxon>Vitreoscilla</taxon>
    </lineage>
</organism>
<dbReference type="GO" id="GO:0015627">
    <property type="term" value="C:type II protein secretion system complex"/>
    <property type="evidence" value="ECO:0007669"/>
    <property type="project" value="InterPro"/>
</dbReference>
<evidence type="ECO:0000313" key="13">
    <source>
        <dbReference type="Proteomes" id="UP000199729"/>
    </source>
</evidence>
<dbReference type="InterPro" id="IPR045584">
    <property type="entry name" value="Pilin-like"/>
</dbReference>
<keyword evidence="5" id="KW-0997">Cell inner membrane</keyword>
<evidence type="ECO:0000256" key="7">
    <source>
        <dbReference type="ARBA" id="ARBA00022989"/>
    </source>
</evidence>
<comment type="similarity">
    <text evidence="9">Belongs to the GSP H family.</text>
</comment>
<keyword evidence="3" id="KW-1003">Cell membrane</keyword>
<dbReference type="Proteomes" id="UP000199729">
    <property type="component" value="Chromosome"/>
</dbReference>
<evidence type="ECO:0000256" key="2">
    <source>
        <dbReference type="ARBA" id="ARBA00021549"/>
    </source>
</evidence>
<dbReference type="EMBL" id="CP022423">
    <property type="protein sequence ID" value="ASM78243.1"/>
    <property type="molecule type" value="Genomic_DNA"/>
</dbReference>
<gene>
    <name evidence="12" type="ORF">VITFI_CDS2465</name>
</gene>
<evidence type="ECO:0000256" key="9">
    <source>
        <dbReference type="ARBA" id="ARBA00025772"/>
    </source>
</evidence>
<accession>A0A221KHD4</accession>
<evidence type="ECO:0000256" key="6">
    <source>
        <dbReference type="ARBA" id="ARBA00022692"/>
    </source>
</evidence>
<evidence type="ECO:0000256" key="8">
    <source>
        <dbReference type="ARBA" id="ARBA00023136"/>
    </source>
</evidence>
<dbReference type="GO" id="GO:0015628">
    <property type="term" value="P:protein secretion by the type II secretion system"/>
    <property type="evidence" value="ECO:0007669"/>
    <property type="project" value="InterPro"/>
</dbReference>
<dbReference type="Pfam" id="PF12019">
    <property type="entry name" value="GspH"/>
    <property type="match status" value="1"/>
</dbReference>
<keyword evidence="6" id="KW-0812">Transmembrane</keyword>
<proteinExistence type="inferred from homology"/>
<keyword evidence="7" id="KW-1133">Transmembrane helix</keyword>
<name>A0A221KHD4_VITFI</name>
<comment type="subcellular location">
    <subcellularLocation>
        <location evidence="1">Cell inner membrane</location>
        <topology evidence="1">Single-pass membrane protein</topology>
    </subcellularLocation>
</comment>
<protein>
    <recommendedName>
        <fullName evidence="2">Type II secretion system protein H</fullName>
    </recommendedName>
    <alternativeName>
        <fullName evidence="10">General secretion pathway protein H</fullName>
    </alternativeName>
</protein>
<dbReference type="Gene3D" id="3.30.700.10">
    <property type="entry name" value="Glycoprotein, Type 4 Pilin"/>
    <property type="match status" value="1"/>
</dbReference>
<dbReference type="GO" id="GO:0005886">
    <property type="term" value="C:plasma membrane"/>
    <property type="evidence" value="ECO:0007669"/>
    <property type="project" value="UniProtKB-SubCell"/>
</dbReference>
<evidence type="ECO:0000256" key="3">
    <source>
        <dbReference type="ARBA" id="ARBA00022475"/>
    </source>
</evidence>
<sequence length="188" mass="19967">MVELLMVLLMIGVLASLAIPQITEWVAVSRLRAAAEGIQHAVRLAQAEALRRSRSTALVLTQATPAIGATPVANGQRWWVQSLQRSGEDASTQQMLQNGTDPASMNVSVSGVAALCFNALGQQVTLAAAANGLGVDCTAPSAATPYTEYTFTHTRTTRRMRVQVGKSGEVRMCNPDKTLSDEAPDGCR</sequence>
<keyword evidence="4" id="KW-0488">Methylation</keyword>
<evidence type="ECO:0000256" key="1">
    <source>
        <dbReference type="ARBA" id="ARBA00004377"/>
    </source>
</evidence>
<keyword evidence="8" id="KW-0472">Membrane</keyword>
<evidence type="ECO:0000256" key="4">
    <source>
        <dbReference type="ARBA" id="ARBA00022481"/>
    </source>
</evidence>
<evidence type="ECO:0000256" key="5">
    <source>
        <dbReference type="ARBA" id="ARBA00022519"/>
    </source>
</evidence>
<evidence type="ECO:0000259" key="11">
    <source>
        <dbReference type="Pfam" id="PF12019"/>
    </source>
</evidence>
<reference evidence="12 13" key="1">
    <citation type="submission" date="2017-07" db="EMBL/GenBank/DDBJ databases">
        <title>Complete Genome Sequence of the cosmetic ferment Vitreoscilla filiformis (ATCC15551).</title>
        <authorList>
            <person name="Contreras S."/>
            <person name="Sagory-Zalkind P."/>
            <person name="Blanquart H."/>
            <person name="Iltis A."/>
            <person name="Morand S.C."/>
        </authorList>
    </citation>
    <scope>NUCLEOTIDE SEQUENCE [LARGE SCALE GENOMIC DNA]</scope>
    <source>
        <strain evidence="12 13">ATCC 15551</strain>
    </source>
</reference>
<keyword evidence="13" id="KW-1185">Reference proteome</keyword>